<accession>A0A5C8HZC8</accession>
<evidence type="ECO:0000259" key="1">
    <source>
        <dbReference type="Pfam" id="PF00535"/>
    </source>
</evidence>
<dbReference type="GO" id="GO:0016740">
    <property type="term" value="F:transferase activity"/>
    <property type="evidence" value="ECO:0007669"/>
    <property type="project" value="UniProtKB-KW"/>
</dbReference>
<feature type="domain" description="Glycosyltransferase 2-like" evidence="1">
    <location>
        <begin position="22"/>
        <end position="120"/>
    </location>
</feature>
<keyword evidence="3" id="KW-1185">Reference proteome</keyword>
<evidence type="ECO:0000313" key="2">
    <source>
        <dbReference type="EMBL" id="TXK10286.1"/>
    </source>
</evidence>
<sequence>MTPSTGVSSPGDDRRTVPGLTTVVLCTRDRASLLEDALTHLAAAAGGAEVLVVDSGSIDDTTRQVAEQAGVDYVRSDVPGLSIARNLGLEHARGEFIVYTDDDCAVDPGFLAPLVAPFGIATVGASTGRLVDVSHPPAATKEPAQVLSRTTAGLDAGHGALMAFRTSILRSLGGFDPVLGAGRRFGGAEDMDAMSRVLHAGHSVVRVPGAVVTHLFTRDDSEYERLNENYGLGIGAMCGKWLRTSSADGRRLSALVLRRAVVRYARRFRRARTRRGQAAYLRGFFRGLREARSIPVRDGLFVDTAPPSPVAVAR</sequence>
<reference evidence="2 3" key="1">
    <citation type="submission" date="2019-08" db="EMBL/GenBank/DDBJ databases">
        <authorList>
            <person name="Dong K."/>
        </authorList>
    </citation>
    <scope>NUCLEOTIDE SEQUENCE [LARGE SCALE GENOMIC DNA]</scope>
    <source>
        <strain evidence="2 3">JCM14558</strain>
    </source>
</reference>
<dbReference type="PANTHER" id="PTHR43685">
    <property type="entry name" value="GLYCOSYLTRANSFERASE"/>
    <property type="match status" value="1"/>
</dbReference>
<dbReference type="CDD" id="cd00761">
    <property type="entry name" value="Glyco_tranf_GTA_type"/>
    <property type="match status" value="1"/>
</dbReference>
<dbReference type="InterPro" id="IPR001173">
    <property type="entry name" value="Glyco_trans_2-like"/>
</dbReference>
<organism evidence="2 3">
    <name type="scientific">Microbacterium hatanonis</name>
    <dbReference type="NCBI Taxonomy" id="404366"/>
    <lineage>
        <taxon>Bacteria</taxon>
        <taxon>Bacillati</taxon>
        <taxon>Actinomycetota</taxon>
        <taxon>Actinomycetes</taxon>
        <taxon>Micrococcales</taxon>
        <taxon>Microbacteriaceae</taxon>
        <taxon>Microbacterium</taxon>
    </lineage>
</organism>
<dbReference type="Gene3D" id="3.90.550.10">
    <property type="entry name" value="Spore Coat Polysaccharide Biosynthesis Protein SpsA, Chain A"/>
    <property type="match status" value="1"/>
</dbReference>
<dbReference type="SUPFAM" id="SSF53448">
    <property type="entry name" value="Nucleotide-diphospho-sugar transferases"/>
    <property type="match status" value="1"/>
</dbReference>
<dbReference type="PANTHER" id="PTHR43685:SF2">
    <property type="entry name" value="GLYCOSYLTRANSFERASE 2-LIKE DOMAIN-CONTAINING PROTEIN"/>
    <property type="match status" value="1"/>
</dbReference>
<dbReference type="OrthoDB" id="3180470at2"/>
<dbReference type="InterPro" id="IPR050834">
    <property type="entry name" value="Glycosyltransf_2"/>
</dbReference>
<gene>
    <name evidence="2" type="ORF">FVP77_15690</name>
</gene>
<proteinExistence type="predicted"/>
<dbReference type="EMBL" id="VRSV01000002">
    <property type="protein sequence ID" value="TXK10286.1"/>
    <property type="molecule type" value="Genomic_DNA"/>
</dbReference>
<dbReference type="Proteomes" id="UP000321034">
    <property type="component" value="Unassembled WGS sequence"/>
</dbReference>
<evidence type="ECO:0000313" key="3">
    <source>
        <dbReference type="Proteomes" id="UP000321034"/>
    </source>
</evidence>
<dbReference type="Pfam" id="PF00535">
    <property type="entry name" value="Glycos_transf_2"/>
    <property type="match status" value="1"/>
</dbReference>
<comment type="caution">
    <text evidence="2">The sequence shown here is derived from an EMBL/GenBank/DDBJ whole genome shotgun (WGS) entry which is preliminary data.</text>
</comment>
<dbReference type="InterPro" id="IPR029044">
    <property type="entry name" value="Nucleotide-diphossugar_trans"/>
</dbReference>
<dbReference type="AlphaFoldDB" id="A0A5C8HZC8"/>
<keyword evidence="2" id="KW-0808">Transferase</keyword>
<name>A0A5C8HZC8_9MICO</name>
<protein>
    <submittedName>
        <fullName evidence="2">Glycosyltransferase family 2 protein</fullName>
    </submittedName>
</protein>